<accession>A0A0F9QRH9</accession>
<dbReference type="AlphaFoldDB" id="A0A0F9QRH9"/>
<evidence type="ECO:0000313" key="1">
    <source>
        <dbReference type="EMBL" id="KKN39602.1"/>
    </source>
</evidence>
<protein>
    <submittedName>
        <fullName evidence="1">Uncharacterized protein</fullName>
    </submittedName>
</protein>
<sequence length="229" mass="26857">MPYVLDPKKIRKKSDTLYKEMLLLKKDSIAREKKFREYLTKNFFEQGLNPPEFEEKLEVRQKKSNPTEIYNVQKIKCWEFQPEEVKTGVQKNIEGWDRCIISNQLGDTFNVSGVAHIIVDDREGYKIKELTSDDDMFYIEFQPSTEVDFSYIKQTTVGGDIGIYTDIDVGEIMRLTPSMYKAKLQKKGYDKNTIGIFMQERKELFQSGIPLKLRKRLTAIKKSKPEDIK</sequence>
<reference evidence="1" key="1">
    <citation type="journal article" date="2015" name="Nature">
        <title>Complex archaea that bridge the gap between prokaryotes and eukaryotes.</title>
        <authorList>
            <person name="Spang A."/>
            <person name="Saw J.H."/>
            <person name="Jorgensen S.L."/>
            <person name="Zaremba-Niedzwiedzka K."/>
            <person name="Martijn J."/>
            <person name="Lind A.E."/>
            <person name="van Eijk R."/>
            <person name="Schleper C."/>
            <person name="Guy L."/>
            <person name="Ettema T.J."/>
        </authorList>
    </citation>
    <scope>NUCLEOTIDE SEQUENCE</scope>
</reference>
<proteinExistence type="predicted"/>
<name>A0A0F9QRH9_9ZZZZ</name>
<comment type="caution">
    <text evidence="1">The sequence shown here is derived from an EMBL/GenBank/DDBJ whole genome shotgun (WGS) entry which is preliminary data.</text>
</comment>
<gene>
    <name evidence="1" type="ORF">LCGC14_0741760</name>
</gene>
<organism evidence="1">
    <name type="scientific">marine sediment metagenome</name>
    <dbReference type="NCBI Taxonomy" id="412755"/>
    <lineage>
        <taxon>unclassified sequences</taxon>
        <taxon>metagenomes</taxon>
        <taxon>ecological metagenomes</taxon>
    </lineage>
</organism>
<dbReference type="EMBL" id="LAZR01001754">
    <property type="protein sequence ID" value="KKN39602.1"/>
    <property type="molecule type" value="Genomic_DNA"/>
</dbReference>